<dbReference type="InterPro" id="IPR021147">
    <property type="entry name" value="DUF697"/>
</dbReference>
<evidence type="ECO:0000256" key="5">
    <source>
        <dbReference type="SAM" id="MobiDB-lite"/>
    </source>
</evidence>
<comment type="subcellular location">
    <subcellularLocation>
        <location evidence="1">Membrane</location>
        <topology evidence="1">Multi-pass membrane protein</topology>
    </subcellularLocation>
</comment>
<dbReference type="EMBL" id="CP059736">
    <property type="protein sequence ID" value="WDE02538.1"/>
    <property type="molecule type" value="Genomic_DNA"/>
</dbReference>
<keyword evidence="2" id="KW-0812">Transmembrane</keyword>
<evidence type="ECO:0000313" key="6">
    <source>
        <dbReference type="EMBL" id="WDE02538.1"/>
    </source>
</evidence>
<evidence type="ECO:0000256" key="2">
    <source>
        <dbReference type="ARBA" id="ARBA00022692"/>
    </source>
</evidence>
<keyword evidence="7" id="KW-1185">Reference proteome</keyword>
<reference evidence="6 7" key="1">
    <citation type="journal article" date="2015" name="Genome Announc.">
        <title>Draft Genome Sequences of Marine Isolates of Thalassomonas viridans and Thalassomonas actiniarum.</title>
        <authorList>
            <person name="Olonade I."/>
            <person name="van Zyl L.J."/>
            <person name="Trindade M."/>
        </authorList>
    </citation>
    <scope>NUCLEOTIDE SEQUENCE [LARGE SCALE GENOMIC DNA]</scope>
    <source>
        <strain evidence="6 7">A5K-106</strain>
    </source>
</reference>
<dbReference type="Pfam" id="PF05128">
    <property type="entry name" value="DUF697"/>
    <property type="match status" value="1"/>
</dbReference>
<feature type="region of interest" description="Disordered" evidence="5">
    <location>
        <begin position="169"/>
        <end position="199"/>
    </location>
</feature>
<sequence>MNAVAENGKKDAKEASNESTASKTEQANMVVRNYAIASVVPSLVPIPAVDLVAVTGIQLKMVHSLAKIYDVPFKEELVRSSISSLIGSTIALSASRVASSAVKVIPGVGSILGTLTMPTISGATTFALGKVFIQHFESGGTFLTFDPEKVRDHFAHQFDEGKKVVAEATESGEVDQAAEKAKEDSGSGRKKNDSSSKNK</sequence>
<evidence type="ECO:0000256" key="1">
    <source>
        <dbReference type="ARBA" id="ARBA00004141"/>
    </source>
</evidence>
<accession>A0AAE9YX67</accession>
<name>A0AAE9YX67_9GAMM</name>
<protein>
    <submittedName>
        <fullName evidence="6">DUF697 domain-containing protein</fullName>
    </submittedName>
</protein>
<dbReference type="RefSeq" id="WP_053042962.1">
    <property type="nucleotide sequence ID" value="NZ_CP059736.1"/>
</dbReference>
<evidence type="ECO:0000256" key="3">
    <source>
        <dbReference type="ARBA" id="ARBA00022989"/>
    </source>
</evidence>
<dbReference type="Proteomes" id="UP000032568">
    <property type="component" value="Chromosome pTact"/>
</dbReference>
<keyword evidence="4" id="KW-0472">Membrane</keyword>
<dbReference type="KEGG" id="tact:SG35_029475"/>
<reference evidence="6 7" key="2">
    <citation type="journal article" date="2022" name="Mar. Drugs">
        <title>Bioassay-Guided Fractionation Leads to the Detection of Cholic Acid Generated by the Rare Thalassomonas sp.</title>
        <authorList>
            <person name="Pheiffer F."/>
            <person name="Schneider Y.K."/>
            <person name="Hansen E.H."/>
            <person name="Andersen J.H."/>
            <person name="Isaksson J."/>
            <person name="Busche T."/>
            <person name="R C."/>
            <person name="Kalinowski J."/>
            <person name="Zyl L.V."/>
            <person name="Trindade M."/>
        </authorList>
    </citation>
    <scope>NUCLEOTIDE SEQUENCE [LARGE SCALE GENOMIC DNA]</scope>
    <source>
        <strain evidence="6 7">A5K-106</strain>
    </source>
</reference>
<feature type="region of interest" description="Disordered" evidence="5">
    <location>
        <begin position="1"/>
        <end position="23"/>
    </location>
</feature>
<evidence type="ECO:0000256" key="4">
    <source>
        <dbReference type="ARBA" id="ARBA00023136"/>
    </source>
</evidence>
<feature type="compositionally biased region" description="Basic and acidic residues" evidence="5">
    <location>
        <begin position="177"/>
        <end position="199"/>
    </location>
</feature>
<dbReference type="AlphaFoldDB" id="A0AAE9YX67"/>
<gene>
    <name evidence="6" type="ORF">SG35_029475</name>
</gene>
<feature type="compositionally biased region" description="Basic and acidic residues" evidence="5">
    <location>
        <begin position="7"/>
        <end position="16"/>
    </location>
</feature>
<keyword evidence="3" id="KW-1133">Transmembrane helix</keyword>
<proteinExistence type="predicted"/>
<dbReference type="GO" id="GO:0016020">
    <property type="term" value="C:membrane"/>
    <property type="evidence" value="ECO:0007669"/>
    <property type="project" value="UniProtKB-SubCell"/>
</dbReference>
<organism evidence="6 7">
    <name type="scientific">Thalassomonas actiniarum</name>
    <dbReference type="NCBI Taxonomy" id="485447"/>
    <lineage>
        <taxon>Bacteria</taxon>
        <taxon>Pseudomonadati</taxon>
        <taxon>Pseudomonadota</taxon>
        <taxon>Gammaproteobacteria</taxon>
        <taxon>Alteromonadales</taxon>
        <taxon>Colwelliaceae</taxon>
        <taxon>Thalassomonas</taxon>
    </lineage>
</organism>
<evidence type="ECO:0000313" key="7">
    <source>
        <dbReference type="Proteomes" id="UP000032568"/>
    </source>
</evidence>